<dbReference type="PANTHER" id="PTHR28663:SF1">
    <property type="entry name" value="CILIA- AND FLAGELLA- ASSOCIATED PROTEIN 210"/>
    <property type="match status" value="1"/>
</dbReference>
<dbReference type="Pfam" id="PF13868">
    <property type="entry name" value="TPH"/>
    <property type="match status" value="1"/>
</dbReference>
<feature type="domain" description="Trichohyalin-plectin-homology" evidence="4">
    <location>
        <begin position="140"/>
        <end position="464"/>
    </location>
</feature>
<dbReference type="PANTHER" id="PTHR28663">
    <property type="entry name" value="COILED-COIL DOMAIN-CONTAINING PROTEIN 173"/>
    <property type="match status" value="1"/>
</dbReference>
<dbReference type="InterPro" id="IPR039986">
    <property type="entry name" value="CFAP210"/>
</dbReference>
<protein>
    <submittedName>
        <fullName evidence="5">Coiled-coil domain-containing protein 173-like</fullName>
    </submittedName>
</protein>
<feature type="coiled-coil region" evidence="2">
    <location>
        <begin position="362"/>
        <end position="414"/>
    </location>
</feature>
<gene>
    <name evidence="5" type="primary">LOC112953605</name>
</gene>
<evidence type="ECO:0000313" key="6">
    <source>
        <dbReference type="Proteomes" id="UP000694420"/>
    </source>
</evidence>
<dbReference type="AlphaFoldDB" id="A0A8C6YJK4"/>
<evidence type="ECO:0000256" key="2">
    <source>
        <dbReference type="SAM" id="Coils"/>
    </source>
</evidence>
<feature type="coiled-coil region" evidence="2">
    <location>
        <begin position="231"/>
        <end position="258"/>
    </location>
</feature>
<feature type="coiled-coil region" evidence="2">
    <location>
        <begin position="158"/>
        <end position="193"/>
    </location>
</feature>
<proteinExistence type="predicted"/>
<reference evidence="5" key="1">
    <citation type="submission" date="2025-08" db="UniProtKB">
        <authorList>
            <consortium name="Ensembl"/>
        </authorList>
    </citation>
    <scope>IDENTIFICATION</scope>
</reference>
<evidence type="ECO:0000313" key="5">
    <source>
        <dbReference type="Ensembl" id="ENSNPEP00000000938.1"/>
    </source>
</evidence>
<evidence type="ECO:0000256" key="1">
    <source>
        <dbReference type="ARBA" id="ARBA00023054"/>
    </source>
</evidence>
<dbReference type="Proteomes" id="UP000694420">
    <property type="component" value="Unplaced"/>
</dbReference>
<dbReference type="Ensembl" id="ENSNPET00000000954.1">
    <property type="protein sequence ID" value="ENSNPEP00000000938.1"/>
    <property type="gene ID" value="ENSNPEG00000000751.1"/>
</dbReference>
<dbReference type="GO" id="GO:0005879">
    <property type="term" value="C:axonemal microtubule"/>
    <property type="evidence" value="ECO:0007669"/>
    <property type="project" value="TreeGrafter"/>
</dbReference>
<evidence type="ECO:0000256" key="3">
    <source>
        <dbReference type="SAM" id="MobiDB-lite"/>
    </source>
</evidence>
<keyword evidence="6" id="KW-1185">Reference proteome</keyword>
<reference evidence="5" key="2">
    <citation type="submission" date="2025-09" db="UniProtKB">
        <authorList>
            <consortium name="Ensembl"/>
        </authorList>
    </citation>
    <scope>IDENTIFICATION</scope>
</reference>
<evidence type="ECO:0000259" key="4">
    <source>
        <dbReference type="Pfam" id="PF13868"/>
    </source>
</evidence>
<feature type="coiled-coil region" evidence="2">
    <location>
        <begin position="91"/>
        <end position="126"/>
    </location>
</feature>
<sequence>QVLTPALLTRAGRDVCGRTENMILDGYSLPSDVGLHQVIVLPKAEWERIQDSLGSTAREAARVLAERRARTEMHLRSKAAVKDWPNTIMGLAQRKLKAKNLSKERKEEEKRLIDLEEAQFQAAKRKEAIDQARTYQYYRNERVKGFHSALLLTEVLKERDAQVEFKKLKQDINKKKEEEMEHARNKAVLREEEKARSCEHYMKQKEHEHQAELAKLADKREGEEIQRLTRLYQLEIQKEKEKEQAEKLERRRTFLSMQEHVADQKIIKAAQEQKQQEEDDRIRAHFKAKQIIAKMRREKEDEMHRLMQEHQDTIVNRLAAQMNEAFKMEDDRIARDIGKKEAKQEQECKDKEEKKKADIESIAEHRATVMRMKAERKKEEKAEGKKELYELMEADRIYLEMEGAKKQRRRYENMEVQKIHIQQMAEKQARRQQEKQADLDYDAQREIIALFKEQEFQNYAKQVIELESKTTHNLYPLLKASKEGTGFVYGPLSRGNGSSYQAQDTDGTQLPYYPARKPKYSFHVVNIIDSMSFLILCKELKL</sequence>
<keyword evidence="1 2" id="KW-0175">Coiled coil</keyword>
<dbReference type="InterPro" id="IPR043597">
    <property type="entry name" value="TPH_dom"/>
</dbReference>
<organism evidence="5 6">
    <name type="scientific">Nothoprocta perdicaria</name>
    <name type="common">Chilean tinamou</name>
    <name type="synonym">Crypturus perdicarius</name>
    <dbReference type="NCBI Taxonomy" id="30464"/>
    <lineage>
        <taxon>Eukaryota</taxon>
        <taxon>Metazoa</taxon>
        <taxon>Chordata</taxon>
        <taxon>Craniata</taxon>
        <taxon>Vertebrata</taxon>
        <taxon>Euteleostomi</taxon>
        <taxon>Archelosauria</taxon>
        <taxon>Archosauria</taxon>
        <taxon>Dinosauria</taxon>
        <taxon>Saurischia</taxon>
        <taxon>Theropoda</taxon>
        <taxon>Coelurosauria</taxon>
        <taxon>Aves</taxon>
        <taxon>Palaeognathae</taxon>
        <taxon>Tinamiformes</taxon>
        <taxon>Tinamidae</taxon>
        <taxon>Nothoprocta</taxon>
    </lineage>
</organism>
<accession>A0A8C6YJK4</accession>
<name>A0A8C6YJK4_NOTPE</name>
<feature type="region of interest" description="Disordered" evidence="3">
    <location>
        <begin position="339"/>
        <end position="358"/>
    </location>
</feature>